<feature type="transmembrane region" description="Helical" evidence="1">
    <location>
        <begin position="20"/>
        <end position="38"/>
    </location>
</feature>
<feature type="transmembrane region" description="Helical" evidence="1">
    <location>
        <begin position="246"/>
        <end position="263"/>
    </location>
</feature>
<dbReference type="GO" id="GO:0005886">
    <property type="term" value="C:plasma membrane"/>
    <property type="evidence" value="ECO:0007669"/>
    <property type="project" value="InterPro"/>
</dbReference>
<keyword evidence="3" id="KW-1185">Reference proteome</keyword>
<dbReference type="GO" id="GO:0042158">
    <property type="term" value="P:lipoprotein biosynthetic process"/>
    <property type="evidence" value="ECO:0007669"/>
    <property type="project" value="InterPro"/>
</dbReference>
<feature type="transmembrane region" description="Helical" evidence="1">
    <location>
        <begin position="116"/>
        <end position="142"/>
    </location>
</feature>
<keyword evidence="1" id="KW-1133">Transmembrane helix</keyword>
<feature type="transmembrane region" description="Helical" evidence="1">
    <location>
        <begin position="86"/>
        <end position="104"/>
    </location>
</feature>
<protein>
    <recommendedName>
        <fullName evidence="4">Prolipoprotein diacylglyceryl transferase</fullName>
    </recommendedName>
</protein>
<dbReference type="Pfam" id="PF01790">
    <property type="entry name" value="LGT"/>
    <property type="match status" value="1"/>
</dbReference>
<sequence length="617" mass="66497">MPHFSAFLLPSPVGHHYYTTFYVLAFLLNQALLLWVGYRRGYPLRSWLLLTTGVTLAFIVGTKLIAAPGTDWAALWQHGQWPAGTARSVLGGAIGGALAGLALRRWLGYSWHALDAFCLPMAAAYAVQCVGCLLTGCCFGHVADWGVQYAPDTLPYLAQVQRGLIPATAAHSLPVLPTQALSGLLVLGVGGLLWALRHRPWPGGSWRLLQVALLLLGRFLIEFGRDPAGEQVGAGLTTLGGVALKQVQWTLLPLLLLFGWGWWRRTRPRTTAPAADVVPANHSLRILLGVAAMLALTALLGPAAFTLPEVLVIKAGLTVVLLTEAVALLRSRAEAGPHRLSLPLGLASVVLLFTNQAPAPADSATVRRYLTLGVGGVGGAYDQQHTESGCSVNSSRTAYYHRYRVAGGTVEYTVQNPRRAFRALGVGVWRGSEDIGIRQLDPNGPFVTGNPDYVLHRRLWDINPYLEYRYPDGGDWGIGFRTGLHIGQLGYSDNAIRREASSGRSRPLQVLPEASLWTGVRRVAYLQMDFGTGPLALGNYMYRLGVGSGLGATDGGHLLAGLAFASHYPQPVMGFVSGQLRLGRTGLLLEPYAATDFGRHYQLNGQLRYALPLGGGR</sequence>
<dbReference type="Proteomes" id="UP000305517">
    <property type="component" value="Unassembled WGS sequence"/>
</dbReference>
<evidence type="ECO:0000313" key="2">
    <source>
        <dbReference type="EMBL" id="TLM97086.1"/>
    </source>
</evidence>
<feature type="transmembrane region" description="Helical" evidence="1">
    <location>
        <begin position="208"/>
        <end position="226"/>
    </location>
</feature>
<name>A0A5R8WX90_9BACT</name>
<dbReference type="GO" id="GO:0008961">
    <property type="term" value="F:phosphatidylglycerol-prolipoprotein diacylglyceryl transferase activity"/>
    <property type="evidence" value="ECO:0007669"/>
    <property type="project" value="InterPro"/>
</dbReference>
<evidence type="ECO:0000313" key="3">
    <source>
        <dbReference type="Proteomes" id="UP000305517"/>
    </source>
</evidence>
<feature type="transmembrane region" description="Helical" evidence="1">
    <location>
        <begin position="284"/>
        <end position="305"/>
    </location>
</feature>
<dbReference type="EMBL" id="VAJM01000001">
    <property type="protein sequence ID" value="TLM97086.1"/>
    <property type="molecule type" value="Genomic_DNA"/>
</dbReference>
<feature type="transmembrane region" description="Helical" evidence="1">
    <location>
        <begin position="47"/>
        <end position="66"/>
    </location>
</feature>
<evidence type="ECO:0000256" key="1">
    <source>
        <dbReference type="SAM" id="Phobius"/>
    </source>
</evidence>
<dbReference type="InterPro" id="IPR001640">
    <property type="entry name" value="Lgt"/>
</dbReference>
<reference evidence="2 3" key="1">
    <citation type="submission" date="2019-05" db="EMBL/GenBank/DDBJ databases">
        <title>Hymenobacter edaphi sp. nov., isolated from abandoned arsenic-contaminated farmland soil.</title>
        <authorList>
            <person name="Nie L."/>
        </authorList>
    </citation>
    <scope>NUCLEOTIDE SEQUENCE [LARGE SCALE GENOMIC DNA]</scope>
    <source>
        <strain evidence="2 3">1-3-3-8</strain>
    </source>
</reference>
<organism evidence="2 3">
    <name type="scientific">Hymenobacter jeollabukensis</name>
    <dbReference type="NCBI Taxonomy" id="2025313"/>
    <lineage>
        <taxon>Bacteria</taxon>
        <taxon>Pseudomonadati</taxon>
        <taxon>Bacteroidota</taxon>
        <taxon>Cytophagia</taxon>
        <taxon>Cytophagales</taxon>
        <taxon>Hymenobacteraceae</taxon>
        <taxon>Hymenobacter</taxon>
    </lineage>
</organism>
<keyword evidence="1" id="KW-0472">Membrane</keyword>
<evidence type="ECO:0008006" key="4">
    <source>
        <dbReference type="Google" id="ProtNLM"/>
    </source>
</evidence>
<gene>
    <name evidence="2" type="ORF">FDY95_03585</name>
</gene>
<accession>A0A5R8WX90</accession>
<keyword evidence="1" id="KW-0812">Transmembrane</keyword>
<comment type="caution">
    <text evidence="2">The sequence shown here is derived from an EMBL/GenBank/DDBJ whole genome shotgun (WGS) entry which is preliminary data.</text>
</comment>
<dbReference type="AlphaFoldDB" id="A0A5R8WX90"/>
<dbReference type="OrthoDB" id="871140at2"/>
<feature type="transmembrane region" description="Helical" evidence="1">
    <location>
        <begin position="176"/>
        <end position="196"/>
    </location>
</feature>
<dbReference type="RefSeq" id="WP_138075328.1">
    <property type="nucleotide sequence ID" value="NZ_VAJM01000001.1"/>
</dbReference>
<proteinExistence type="predicted"/>